<protein>
    <submittedName>
        <fullName evidence="2">Uncharacterized protein</fullName>
    </submittedName>
</protein>
<sequence>MDHLKKQPIFGKIDDPTKHPFKLPKFGAIPLPKPSQKHASESGKGPDRRPRESSGALADCDDG</sequence>
<keyword evidence="3" id="KW-1185">Reference proteome</keyword>
<evidence type="ECO:0000313" key="2">
    <source>
        <dbReference type="EMBL" id="KAK7688716.1"/>
    </source>
</evidence>
<organism evidence="2 3">
    <name type="scientific">Cerrena zonata</name>
    <dbReference type="NCBI Taxonomy" id="2478898"/>
    <lineage>
        <taxon>Eukaryota</taxon>
        <taxon>Fungi</taxon>
        <taxon>Dikarya</taxon>
        <taxon>Basidiomycota</taxon>
        <taxon>Agaricomycotina</taxon>
        <taxon>Agaricomycetes</taxon>
        <taxon>Polyporales</taxon>
        <taxon>Cerrenaceae</taxon>
        <taxon>Cerrena</taxon>
    </lineage>
</organism>
<feature type="compositionally biased region" description="Basic and acidic residues" evidence="1">
    <location>
        <begin position="38"/>
        <end position="52"/>
    </location>
</feature>
<evidence type="ECO:0000256" key="1">
    <source>
        <dbReference type="SAM" id="MobiDB-lite"/>
    </source>
</evidence>
<gene>
    <name evidence="2" type="ORF">QCA50_008254</name>
</gene>
<evidence type="ECO:0000313" key="3">
    <source>
        <dbReference type="Proteomes" id="UP001385951"/>
    </source>
</evidence>
<dbReference type="EMBL" id="JASBNA010000010">
    <property type="protein sequence ID" value="KAK7688716.1"/>
    <property type="molecule type" value="Genomic_DNA"/>
</dbReference>
<accession>A0AAW0G5S0</accession>
<dbReference type="Proteomes" id="UP001385951">
    <property type="component" value="Unassembled WGS sequence"/>
</dbReference>
<feature type="region of interest" description="Disordered" evidence="1">
    <location>
        <begin position="1"/>
        <end position="63"/>
    </location>
</feature>
<dbReference type="AlphaFoldDB" id="A0AAW0G5S0"/>
<comment type="caution">
    <text evidence="2">The sequence shown here is derived from an EMBL/GenBank/DDBJ whole genome shotgun (WGS) entry which is preliminary data.</text>
</comment>
<reference evidence="2 3" key="1">
    <citation type="submission" date="2022-09" db="EMBL/GenBank/DDBJ databases">
        <authorList>
            <person name="Palmer J.M."/>
        </authorList>
    </citation>
    <scope>NUCLEOTIDE SEQUENCE [LARGE SCALE GENOMIC DNA]</scope>
    <source>
        <strain evidence="2 3">DSM 7382</strain>
    </source>
</reference>
<proteinExistence type="predicted"/>
<name>A0AAW0G5S0_9APHY</name>